<reference evidence="5" key="1">
    <citation type="submission" date="2022-11" db="UniProtKB">
        <authorList>
            <consortium name="WormBaseParasite"/>
        </authorList>
    </citation>
    <scope>IDENTIFICATION</scope>
</reference>
<feature type="compositionally biased region" description="Basic and acidic residues" evidence="2">
    <location>
        <begin position="342"/>
        <end position="351"/>
    </location>
</feature>
<feature type="compositionally biased region" description="Polar residues" evidence="2">
    <location>
        <begin position="325"/>
        <end position="340"/>
    </location>
</feature>
<keyword evidence="3" id="KW-1133">Transmembrane helix</keyword>
<evidence type="ECO:0000256" key="2">
    <source>
        <dbReference type="SAM" id="MobiDB-lite"/>
    </source>
</evidence>
<evidence type="ECO:0000256" key="1">
    <source>
        <dbReference type="ARBA" id="ARBA00022737"/>
    </source>
</evidence>
<protein>
    <submittedName>
        <fullName evidence="5">Nematode cuticle collagen N-terminal domain-containing protein</fullName>
    </submittedName>
</protein>
<keyword evidence="3" id="KW-0812">Transmembrane</keyword>
<dbReference type="AlphaFoldDB" id="A0A915Q087"/>
<proteinExistence type="predicted"/>
<feature type="compositionally biased region" description="Gly residues" evidence="2">
    <location>
        <begin position="107"/>
        <end position="118"/>
    </location>
</feature>
<feature type="transmembrane region" description="Helical" evidence="3">
    <location>
        <begin position="12"/>
        <end position="32"/>
    </location>
</feature>
<feature type="compositionally biased region" description="Pro residues" evidence="2">
    <location>
        <begin position="127"/>
        <end position="136"/>
    </location>
</feature>
<keyword evidence="4" id="KW-1185">Reference proteome</keyword>
<accession>A0A915Q087</accession>
<evidence type="ECO:0000313" key="4">
    <source>
        <dbReference type="Proteomes" id="UP000887581"/>
    </source>
</evidence>
<dbReference type="PANTHER" id="PTHR24637:SF421">
    <property type="entry name" value="CUTICLE COLLAGEN DPY-2"/>
    <property type="match status" value="1"/>
</dbReference>
<evidence type="ECO:0000256" key="3">
    <source>
        <dbReference type="SAM" id="Phobius"/>
    </source>
</evidence>
<feature type="region of interest" description="Disordered" evidence="2">
    <location>
        <begin position="70"/>
        <end position="293"/>
    </location>
</feature>
<dbReference type="Proteomes" id="UP000887581">
    <property type="component" value="Unplaced"/>
</dbReference>
<keyword evidence="1" id="KW-0677">Repeat</keyword>
<dbReference type="PANTHER" id="PTHR24637">
    <property type="entry name" value="COLLAGEN"/>
    <property type="match status" value="1"/>
</dbReference>
<name>A0A915Q087_9BILA</name>
<sequence>MLKNRLHGPATFAASVCGMAFVVLIIMIPVILKDIAQIEDELALHRSQYQTMSNTIWQYLMQESSQLRLSRSVRRNRSQYGNGEENGGKSFEESVGGNGYDREGSGRKNGYGDGGIPNGGKHQKVCPPGPTGPPGDPGEDGFNGLPGKEGAVGMYDSPKEGPCAQCPAGRPGLPGYKGRRGPRGPVGRKGEPGKPGRNGEVGEEGPEGDIGLIGPQGPPGPKGQPGKDGYRYTRGPPGAKGESGPRGPEGDEGPPGERGDEGESGLPGEPGYRGPTGVEGQPGNPGPPGKPGIIGIDAEYCPCPARNHAGNGGGYNLKQNNVLTRSKTEGANGSVNNYGKNSAEEKAEMTKATDYPPAIRPLEVQQEKTLGDISSASKEQSYKKLALAASLRRRH</sequence>
<keyword evidence="3" id="KW-0472">Membrane</keyword>
<dbReference type="WBParaSite" id="sdigi.contig41.g2670.t1">
    <property type="protein sequence ID" value="sdigi.contig41.g2670.t1"/>
    <property type="gene ID" value="sdigi.contig41.g2670"/>
</dbReference>
<evidence type="ECO:0000313" key="5">
    <source>
        <dbReference type="WBParaSite" id="sdigi.contig41.g2670.t1"/>
    </source>
</evidence>
<organism evidence="4 5">
    <name type="scientific">Setaria digitata</name>
    <dbReference type="NCBI Taxonomy" id="48799"/>
    <lineage>
        <taxon>Eukaryota</taxon>
        <taxon>Metazoa</taxon>
        <taxon>Ecdysozoa</taxon>
        <taxon>Nematoda</taxon>
        <taxon>Chromadorea</taxon>
        <taxon>Rhabditida</taxon>
        <taxon>Spirurina</taxon>
        <taxon>Spiruromorpha</taxon>
        <taxon>Filarioidea</taxon>
        <taxon>Setariidae</taxon>
        <taxon>Setaria</taxon>
    </lineage>
</organism>
<feature type="region of interest" description="Disordered" evidence="2">
    <location>
        <begin position="325"/>
        <end position="358"/>
    </location>
</feature>